<feature type="binding site" evidence="9">
    <location>
        <position position="133"/>
    </location>
    <ligand>
        <name>4-amino-2-methyl-5-(diphosphooxymethyl)pyrimidine</name>
        <dbReference type="ChEBI" id="CHEBI:57841"/>
    </ligand>
</feature>
<dbReference type="CDD" id="cd00564">
    <property type="entry name" value="TMP_TenI"/>
    <property type="match status" value="1"/>
</dbReference>
<organism evidence="13 14">
    <name type="scientific">Chitinophaga solisilvae</name>
    <dbReference type="NCBI Taxonomy" id="1233460"/>
    <lineage>
        <taxon>Bacteria</taxon>
        <taxon>Pseudomonadati</taxon>
        <taxon>Bacteroidota</taxon>
        <taxon>Chitinophagia</taxon>
        <taxon>Chitinophagales</taxon>
        <taxon>Chitinophagaceae</taxon>
        <taxon>Chitinophaga</taxon>
    </lineage>
</organism>
<dbReference type="PANTHER" id="PTHR20857:SF15">
    <property type="entry name" value="THIAMINE-PHOSPHATE SYNTHASE"/>
    <property type="match status" value="1"/>
</dbReference>
<dbReference type="Proteomes" id="UP000281028">
    <property type="component" value="Unassembled WGS sequence"/>
</dbReference>
<comment type="pathway">
    <text evidence="1 9 11">Cofactor biosynthesis; thiamine diphosphate biosynthesis; thiamine phosphate from 4-amino-2-methyl-5-diphosphomethylpyrimidine and 4-methyl-5-(2-phosphoethyl)-thiazole: step 1/1.</text>
</comment>
<comment type="catalytic activity">
    <reaction evidence="7 9 10">
        <text>2-(2-carboxy-4-methylthiazol-5-yl)ethyl phosphate + 4-amino-2-methyl-5-(diphosphooxymethyl)pyrimidine + 2 H(+) = thiamine phosphate + CO2 + diphosphate</text>
        <dbReference type="Rhea" id="RHEA:47848"/>
        <dbReference type="ChEBI" id="CHEBI:15378"/>
        <dbReference type="ChEBI" id="CHEBI:16526"/>
        <dbReference type="ChEBI" id="CHEBI:33019"/>
        <dbReference type="ChEBI" id="CHEBI:37575"/>
        <dbReference type="ChEBI" id="CHEBI:57841"/>
        <dbReference type="ChEBI" id="CHEBI:62890"/>
        <dbReference type="EC" id="2.5.1.3"/>
    </reaction>
</comment>
<comment type="caution">
    <text evidence="9">Lacks conserved residue(s) required for the propagation of feature annotation.</text>
</comment>
<evidence type="ECO:0000256" key="3">
    <source>
        <dbReference type="ARBA" id="ARBA00022723"/>
    </source>
</evidence>
<dbReference type="HAMAP" id="MF_00097">
    <property type="entry name" value="TMP_synthase"/>
    <property type="match status" value="1"/>
</dbReference>
<dbReference type="PANTHER" id="PTHR20857">
    <property type="entry name" value="THIAMINE-PHOSPHATE PYROPHOSPHORYLASE"/>
    <property type="match status" value="1"/>
</dbReference>
<dbReference type="InterPro" id="IPR036206">
    <property type="entry name" value="ThiamineP_synth_sf"/>
</dbReference>
<dbReference type="OrthoDB" id="9812206at2"/>
<comment type="catalytic activity">
    <reaction evidence="8 9 10">
        <text>2-[(2R,5Z)-2-carboxy-4-methylthiazol-5(2H)-ylidene]ethyl phosphate + 4-amino-2-methyl-5-(diphosphooxymethyl)pyrimidine + 2 H(+) = thiamine phosphate + CO2 + diphosphate</text>
        <dbReference type="Rhea" id="RHEA:47844"/>
        <dbReference type="ChEBI" id="CHEBI:15378"/>
        <dbReference type="ChEBI" id="CHEBI:16526"/>
        <dbReference type="ChEBI" id="CHEBI:33019"/>
        <dbReference type="ChEBI" id="CHEBI:37575"/>
        <dbReference type="ChEBI" id="CHEBI:57841"/>
        <dbReference type="ChEBI" id="CHEBI:62899"/>
        <dbReference type="EC" id="2.5.1.3"/>
    </reaction>
</comment>
<feature type="binding site" evidence="9">
    <location>
        <position position="104"/>
    </location>
    <ligand>
        <name>4-amino-2-methyl-5-(diphosphooxymethyl)pyrimidine</name>
        <dbReference type="ChEBI" id="CHEBI:57841"/>
    </ligand>
</feature>
<sequence>MIHTLHYISQHSTANGHIENISQACEAGCRWIQLRIKQETQEQVLPVAEAVKKICDSYGAALIINDYPAIAVAVGAAGVHVGKNDMTVKAARAVTGPDMIVGGTANTTEDILQHVADGASYVGVGPYRFTSTKQNLSPILGLEGYQRILQELRQQRISIPVIAIGGIQEEDIPALLETGVHGVAVSGLISGAADKSATVQRIYELVNRQTIWNH</sequence>
<keyword evidence="4 9" id="KW-0460">Magnesium</keyword>
<feature type="binding site" evidence="9">
    <location>
        <begin position="33"/>
        <end position="37"/>
    </location>
    <ligand>
        <name>4-amino-2-methyl-5-(diphosphooxymethyl)pyrimidine</name>
        <dbReference type="ChEBI" id="CHEBI:57841"/>
    </ligand>
</feature>
<keyword evidence="2 9" id="KW-0808">Transferase</keyword>
<evidence type="ECO:0000313" key="13">
    <source>
        <dbReference type="EMBL" id="NSL89304.1"/>
    </source>
</evidence>
<evidence type="ECO:0000256" key="8">
    <source>
        <dbReference type="ARBA" id="ARBA00047883"/>
    </source>
</evidence>
<protein>
    <recommendedName>
        <fullName evidence="9">Thiamine-phosphate synthase</fullName>
        <shortName evidence="9">TP synthase</shortName>
        <shortName evidence="9">TPS</shortName>
        <ecNumber evidence="9">2.5.1.3</ecNumber>
    </recommendedName>
    <alternativeName>
        <fullName evidence="9">Thiamine-phosphate pyrophosphorylase</fullName>
        <shortName evidence="9">TMP pyrophosphorylase</shortName>
        <shortName evidence="9">TMP-PPase</shortName>
    </alternativeName>
</protein>
<evidence type="ECO:0000259" key="12">
    <source>
        <dbReference type="Pfam" id="PF02581"/>
    </source>
</evidence>
<keyword evidence="3 9" id="KW-0479">Metal-binding</keyword>
<dbReference type="GO" id="GO:0000287">
    <property type="term" value="F:magnesium ion binding"/>
    <property type="evidence" value="ECO:0007669"/>
    <property type="project" value="UniProtKB-UniRule"/>
</dbReference>
<feature type="binding site" evidence="9">
    <location>
        <position position="85"/>
    </location>
    <ligand>
        <name>Mg(2+)</name>
        <dbReference type="ChEBI" id="CHEBI:18420"/>
    </ligand>
</feature>
<dbReference type="InterPro" id="IPR022998">
    <property type="entry name" value="ThiamineP_synth_TenI"/>
</dbReference>
<evidence type="ECO:0000256" key="11">
    <source>
        <dbReference type="RuleBase" id="RU004253"/>
    </source>
</evidence>
<dbReference type="GO" id="GO:0004789">
    <property type="term" value="F:thiamine-phosphate diphosphorylase activity"/>
    <property type="evidence" value="ECO:0007669"/>
    <property type="project" value="UniProtKB-UniRule"/>
</dbReference>
<dbReference type="NCBIfam" id="NF000736">
    <property type="entry name" value="PRK00043.2-3"/>
    <property type="match status" value="1"/>
</dbReference>
<feature type="binding site" evidence="9">
    <location>
        <position position="66"/>
    </location>
    <ligand>
        <name>Mg(2+)</name>
        <dbReference type="ChEBI" id="CHEBI:18420"/>
    </ligand>
</feature>
<evidence type="ECO:0000256" key="2">
    <source>
        <dbReference type="ARBA" id="ARBA00022679"/>
    </source>
</evidence>
<dbReference type="SUPFAM" id="SSF51391">
    <property type="entry name" value="Thiamin phosphate synthase"/>
    <property type="match status" value="1"/>
</dbReference>
<keyword evidence="14" id="KW-1185">Reference proteome</keyword>
<dbReference type="EMBL" id="RIAR02000001">
    <property type="protein sequence ID" value="NSL89304.1"/>
    <property type="molecule type" value="Genomic_DNA"/>
</dbReference>
<feature type="binding site" evidence="9">
    <location>
        <position position="166"/>
    </location>
    <ligand>
        <name>2-[(2R,5Z)-2-carboxy-4-methylthiazol-5(2H)-ylidene]ethyl phosphate</name>
        <dbReference type="ChEBI" id="CHEBI:62899"/>
    </ligand>
</feature>
<feature type="domain" description="Thiamine phosphate synthase/TenI" evidence="12">
    <location>
        <begin position="14"/>
        <end position="186"/>
    </location>
</feature>
<feature type="binding site" evidence="9">
    <location>
        <begin position="130"/>
        <end position="132"/>
    </location>
    <ligand>
        <name>2-[(2R,5Z)-2-carboxy-4-methylthiazol-5(2H)-ylidene]ethyl phosphate</name>
        <dbReference type="ChEBI" id="CHEBI:62899"/>
    </ligand>
</feature>
<accession>A0A3S1DSX2</accession>
<dbReference type="GO" id="GO:0005737">
    <property type="term" value="C:cytoplasm"/>
    <property type="evidence" value="ECO:0007669"/>
    <property type="project" value="TreeGrafter"/>
</dbReference>
<dbReference type="InterPro" id="IPR034291">
    <property type="entry name" value="TMP_synthase"/>
</dbReference>
<evidence type="ECO:0000256" key="6">
    <source>
        <dbReference type="ARBA" id="ARBA00047334"/>
    </source>
</evidence>
<name>A0A3S1DSX2_9BACT</name>
<dbReference type="GO" id="GO:0009229">
    <property type="term" value="P:thiamine diphosphate biosynthetic process"/>
    <property type="evidence" value="ECO:0007669"/>
    <property type="project" value="UniProtKB-UniRule"/>
</dbReference>
<evidence type="ECO:0000256" key="10">
    <source>
        <dbReference type="RuleBase" id="RU003826"/>
    </source>
</evidence>
<evidence type="ECO:0000256" key="1">
    <source>
        <dbReference type="ARBA" id="ARBA00005165"/>
    </source>
</evidence>
<comment type="caution">
    <text evidence="13">The sequence shown here is derived from an EMBL/GenBank/DDBJ whole genome shotgun (WGS) entry which is preliminary data.</text>
</comment>
<evidence type="ECO:0000256" key="4">
    <source>
        <dbReference type="ARBA" id="ARBA00022842"/>
    </source>
</evidence>
<reference evidence="13" key="1">
    <citation type="submission" date="2020-05" db="EMBL/GenBank/DDBJ databases">
        <title>Chitinophaga laudate sp. nov., isolated from a tropical peat swamp.</title>
        <authorList>
            <person name="Goh C.B.S."/>
            <person name="Lee M.S."/>
            <person name="Parimannan S."/>
            <person name="Pasbakhsh P."/>
            <person name="Yule C.M."/>
            <person name="Rajandas H."/>
            <person name="Loke S."/>
            <person name="Croft L."/>
            <person name="Tan J.B.L."/>
        </authorList>
    </citation>
    <scope>NUCLEOTIDE SEQUENCE</scope>
    <source>
        <strain evidence="13">Mgbs1</strain>
    </source>
</reference>
<dbReference type="InterPro" id="IPR013785">
    <property type="entry name" value="Aldolase_TIM"/>
</dbReference>
<comment type="cofactor">
    <cofactor evidence="9">
        <name>Mg(2+)</name>
        <dbReference type="ChEBI" id="CHEBI:18420"/>
    </cofactor>
    <text evidence="9">Binds 1 Mg(2+) ion per subunit.</text>
</comment>
<dbReference type="NCBIfam" id="TIGR00693">
    <property type="entry name" value="thiE"/>
    <property type="match status" value="1"/>
</dbReference>
<comment type="catalytic activity">
    <reaction evidence="6 9 10">
        <text>4-methyl-5-(2-phosphooxyethyl)-thiazole + 4-amino-2-methyl-5-(diphosphooxymethyl)pyrimidine + H(+) = thiamine phosphate + diphosphate</text>
        <dbReference type="Rhea" id="RHEA:22328"/>
        <dbReference type="ChEBI" id="CHEBI:15378"/>
        <dbReference type="ChEBI" id="CHEBI:33019"/>
        <dbReference type="ChEBI" id="CHEBI:37575"/>
        <dbReference type="ChEBI" id="CHEBI:57841"/>
        <dbReference type="ChEBI" id="CHEBI:58296"/>
        <dbReference type="EC" id="2.5.1.3"/>
    </reaction>
</comment>
<dbReference type="Gene3D" id="3.20.20.70">
    <property type="entry name" value="Aldolase class I"/>
    <property type="match status" value="1"/>
</dbReference>
<comment type="similarity">
    <text evidence="9 10">Belongs to the thiamine-phosphate synthase family.</text>
</comment>
<dbReference type="AlphaFoldDB" id="A0A3S1DSX2"/>
<comment type="function">
    <text evidence="9">Condenses 4-methyl-5-(beta-hydroxyethyl)thiazole monophosphate (THZ-P) and 2-methyl-4-amino-5-hydroxymethyl pyrimidine pyrophosphate (HMP-PP) to form thiamine monophosphate (TMP).</text>
</comment>
<evidence type="ECO:0000256" key="5">
    <source>
        <dbReference type="ARBA" id="ARBA00022977"/>
    </source>
</evidence>
<dbReference type="GO" id="GO:0009228">
    <property type="term" value="P:thiamine biosynthetic process"/>
    <property type="evidence" value="ECO:0007669"/>
    <property type="project" value="UniProtKB-KW"/>
</dbReference>
<dbReference type="Pfam" id="PF02581">
    <property type="entry name" value="TMP-TENI"/>
    <property type="match status" value="1"/>
</dbReference>
<dbReference type="EC" id="2.5.1.3" evidence="9"/>
<evidence type="ECO:0000313" key="14">
    <source>
        <dbReference type="Proteomes" id="UP000281028"/>
    </source>
</evidence>
<feature type="binding site" evidence="9">
    <location>
        <position position="65"/>
    </location>
    <ligand>
        <name>4-amino-2-methyl-5-(diphosphooxymethyl)pyrimidine</name>
        <dbReference type="ChEBI" id="CHEBI:57841"/>
    </ligand>
</feature>
<gene>
    <name evidence="9" type="primary">thiE</name>
    <name evidence="13" type="ORF">ECE50_020855</name>
</gene>
<keyword evidence="5 9" id="KW-0784">Thiamine biosynthesis</keyword>
<evidence type="ECO:0000256" key="7">
    <source>
        <dbReference type="ARBA" id="ARBA00047851"/>
    </source>
</evidence>
<proteinExistence type="inferred from homology"/>
<evidence type="ECO:0000256" key="9">
    <source>
        <dbReference type="HAMAP-Rule" id="MF_00097"/>
    </source>
</evidence>